<dbReference type="EMBL" id="KN818465">
    <property type="protein sequence ID" value="KIL55864.1"/>
    <property type="molecule type" value="Genomic_DNA"/>
</dbReference>
<dbReference type="Proteomes" id="UP000054549">
    <property type="component" value="Unassembled WGS sequence"/>
</dbReference>
<feature type="non-terminal residue" evidence="1">
    <location>
        <position position="1"/>
    </location>
</feature>
<protein>
    <submittedName>
        <fullName evidence="1">Uncharacterized protein</fullName>
    </submittedName>
</protein>
<dbReference type="InParanoid" id="A0A0C2SPD3"/>
<organism evidence="1 2">
    <name type="scientific">Amanita muscaria (strain Koide BX008)</name>
    <dbReference type="NCBI Taxonomy" id="946122"/>
    <lineage>
        <taxon>Eukaryota</taxon>
        <taxon>Fungi</taxon>
        <taxon>Dikarya</taxon>
        <taxon>Basidiomycota</taxon>
        <taxon>Agaricomycotina</taxon>
        <taxon>Agaricomycetes</taxon>
        <taxon>Agaricomycetidae</taxon>
        <taxon>Agaricales</taxon>
        <taxon>Pluteineae</taxon>
        <taxon>Amanitaceae</taxon>
        <taxon>Amanita</taxon>
    </lineage>
</organism>
<dbReference type="PANTHER" id="PTHR46579">
    <property type="entry name" value="F5/8 TYPE C DOMAIN-CONTAINING PROTEIN-RELATED"/>
    <property type="match status" value="1"/>
</dbReference>
<dbReference type="STRING" id="946122.A0A0C2SPD3"/>
<dbReference type="PANTHER" id="PTHR46579:SF1">
    <property type="entry name" value="F5_8 TYPE C DOMAIN-CONTAINING PROTEIN"/>
    <property type="match status" value="1"/>
</dbReference>
<accession>A0A0C2SPD3</accession>
<dbReference type="AlphaFoldDB" id="A0A0C2SPD3"/>
<proteinExistence type="predicted"/>
<evidence type="ECO:0000313" key="2">
    <source>
        <dbReference type="Proteomes" id="UP000054549"/>
    </source>
</evidence>
<sequence length="291" mass="33963">IWQEHGKLVTATHRYFPDSFDRLPRDPSKKINSGYKAIEWLNYFWVLGPALFRLVLPSHLWQHYCKLVCGIRLLHQRVITEDELKRAHDLLTQWEYDFELLYYQRKVNRLHLVRPCIHAVVHAARETYRCGPLNLLAQWVLENTIGNLGREVHQHSNPFMNLCQRGLLRAQTNALKVIVPELDPEPPLTHGAQPIGDGYVLLTAHDEEERLVRDVMQINALINFFTQHGKPERISDGKFSLERWARLRLPNGQIARCAWKEIENGLTRNSRNVKVCTSTFIFAVICCLNYL</sequence>
<gene>
    <name evidence="1" type="ORF">M378DRAFT_90191</name>
</gene>
<evidence type="ECO:0000313" key="1">
    <source>
        <dbReference type="EMBL" id="KIL55864.1"/>
    </source>
</evidence>
<reference evidence="1 2" key="1">
    <citation type="submission" date="2014-04" db="EMBL/GenBank/DDBJ databases">
        <title>Evolutionary Origins and Diversification of the Mycorrhizal Mutualists.</title>
        <authorList>
            <consortium name="DOE Joint Genome Institute"/>
            <consortium name="Mycorrhizal Genomics Consortium"/>
            <person name="Kohler A."/>
            <person name="Kuo A."/>
            <person name="Nagy L.G."/>
            <person name="Floudas D."/>
            <person name="Copeland A."/>
            <person name="Barry K.W."/>
            <person name="Cichocki N."/>
            <person name="Veneault-Fourrey C."/>
            <person name="LaButti K."/>
            <person name="Lindquist E.A."/>
            <person name="Lipzen A."/>
            <person name="Lundell T."/>
            <person name="Morin E."/>
            <person name="Murat C."/>
            <person name="Riley R."/>
            <person name="Ohm R."/>
            <person name="Sun H."/>
            <person name="Tunlid A."/>
            <person name="Henrissat B."/>
            <person name="Grigoriev I.V."/>
            <person name="Hibbett D.S."/>
            <person name="Martin F."/>
        </authorList>
    </citation>
    <scope>NUCLEOTIDE SEQUENCE [LARGE SCALE GENOMIC DNA]</scope>
    <source>
        <strain evidence="1 2">Koide BX008</strain>
    </source>
</reference>
<keyword evidence="2" id="KW-1185">Reference proteome</keyword>
<dbReference type="OrthoDB" id="2669721at2759"/>
<dbReference type="HOGENOM" id="CLU_047287_0_1_1"/>
<name>A0A0C2SPD3_AMAMK</name>